<name>A0ABW4VWR1_9BACI</name>
<feature type="transmembrane region" description="Helical" evidence="1">
    <location>
        <begin position="61"/>
        <end position="78"/>
    </location>
</feature>
<protein>
    <recommendedName>
        <fullName evidence="4">Permease</fullName>
    </recommendedName>
</protein>
<accession>A0ABW4VWR1</accession>
<keyword evidence="1" id="KW-1133">Transmembrane helix</keyword>
<feature type="transmembrane region" description="Helical" evidence="1">
    <location>
        <begin position="126"/>
        <end position="148"/>
    </location>
</feature>
<feature type="transmembrane region" description="Helical" evidence="1">
    <location>
        <begin position="36"/>
        <end position="56"/>
    </location>
</feature>
<feature type="transmembrane region" description="Helical" evidence="1">
    <location>
        <begin position="160"/>
        <end position="183"/>
    </location>
</feature>
<keyword evidence="1" id="KW-0812">Transmembrane</keyword>
<dbReference type="RefSeq" id="WP_377555370.1">
    <property type="nucleotide sequence ID" value="NZ_JBHUHQ010000009.1"/>
</dbReference>
<feature type="transmembrane region" description="Helical" evidence="1">
    <location>
        <begin position="90"/>
        <end position="114"/>
    </location>
</feature>
<dbReference type="Proteomes" id="UP001597383">
    <property type="component" value="Unassembled WGS sequence"/>
</dbReference>
<sequence>MHQEQSELLQRIKSITKESTELQIEYWKMYSDYETWQFWVIILLVIIPLIVLFFVIDRRNILLLGFFGLNYHVWFHYINSVGIKLGLWEYPYQILPFLPSFALDAALVPILFILVYQWTLKYQKNVYIYGIILSGILAFIMKPIMVSVDYFKMYEGVNYIHLFLFYVGLFLLSKLAASLFLHLQQKDK</sequence>
<keyword evidence="1" id="KW-0472">Membrane</keyword>
<organism evidence="2 3">
    <name type="scientific">Ornithinibacillus salinisoli</name>
    <dbReference type="NCBI Taxonomy" id="1848459"/>
    <lineage>
        <taxon>Bacteria</taxon>
        <taxon>Bacillati</taxon>
        <taxon>Bacillota</taxon>
        <taxon>Bacilli</taxon>
        <taxon>Bacillales</taxon>
        <taxon>Bacillaceae</taxon>
        <taxon>Ornithinibacillus</taxon>
    </lineage>
</organism>
<evidence type="ECO:0000313" key="2">
    <source>
        <dbReference type="EMBL" id="MFD2043643.1"/>
    </source>
</evidence>
<evidence type="ECO:0000313" key="3">
    <source>
        <dbReference type="Proteomes" id="UP001597383"/>
    </source>
</evidence>
<keyword evidence="3" id="KW-1185">Reference proteome</keyword>
<comment type="caution">
    <text evidence="2">The sequence shown here is derived from an EMBL/GenBank/DDBJ whole genome shotgun (WGS) entry which is preliminary data.</text>
</comment>
<gene>
    <name evidence="2" type="ORF">ACFSJF_05045</name>
</gene>
<reference evidence="3" key="1">
    <citation type="journal article" date="2019" name="Int. J. Syst. Evol. Microbiol.">
        <title>The Global Catalogue of Microorganisms (GCM) 10K type strain sequencing project: providing services to taxonomists for standard genome sequencing and annotation.</title>
        <authorList>
            <consortium name="The Broad Institute Genomics Platform"/>
            <consortium name="The Broad Institute Genome Sequencing Center for Infectious Disease"/>
            <person name="Wu L."/>
            <person name="Ma J."/>
        </authorList>
    </citation>
    <scope>NUCLEOTIDE SEQUENCE [LARGE SCALE GENOMIC DNA]</scope>
    <source>
        <strain evidence="3">R28</strain>
    </source>
</reference>
<dbReference type="EMBL" id="JBHUHQ010000009">
    <property type="protein sequence ID" value="MFD2043643.1"/>
    <property type="molecule type" value="Genomic_DNA"/>
</dbReference>
<evidence type="ECO:0000256" key="1">
    <source>
        <dbReference type="SAM" id="Phobius"/>
    </source>
</evidence>
<evidence type="ECO:0008006" key="4">
    <source>
        <dbReference type="Google" id="ProtNLM"/>
    </source>
</evidence>
<proteinExistence type="predicted"/>